<dbReference type="VEuPathDB" id="FungiDB:GWK60_I02849"/>
<dbReference type="InterPro" id="IPR011598">
    <property type="entry name" value="bHLH_dom"/>
</dbReference>
<dbReference type="PhylomeDB" id="A0A0W0E189"/>
<evidence type="ECO:0000313" key="8">
    <source>
        <dbReference type="Proteomes" id="UP000054886"/>
    </source>
</evidence>
<dbReference type="VEuPathDB" id="FungiDB:B1J91_I07359g"/>
<feature type="region of interest" description="Disordered" evidence="6">
    <location>
        <begin position="1"/>
        <end position="49"/>
    </location>
</feature>
<dbReference type="Proteomes" id="UP000054886">
    <property type="component" value="Unassembled WGS sequence"/>
</dbReference>
<dbReference type="GO" id="GO:0008654">
    <property type="term" value="P:phospholipid biosynthetic process"/>
    <property type="evidence" value="ECO:0007669"/>
    <property type="project" value="EnsemblFungi"/>
</dbReference>
<protein>
    <submittedName>
        <fullName evidence="7">Protein INO4</fullName>
    </submittedName>
</protein>
<keyword evidence="3" id="KW-0238">DNA-binding</keyword>
<dbReference type="VEuPathDB" id="FungiDB:CAGL0I07359g"/>
<dbReference type="Pfam" id="PF23181">
    <property type="entry name" value="bHLH_INO4"/>
    <property type="match status" value="1"/>
</dbReference>
<feature type="compositionally biased region" description="Polar residues" evidence="6">
    <location>
        <begin position="1"/>
        <end position="21"/>
    </location>
</feature>
<dbReference type="PROSITE" id="PS50888">
    <property type="entry name" value="BHLH"/>
    <property type="match status" value="1"/>
</dbReference>
<dbReference type="VEuPathDB" id="FungiDB:GW608_I02849"/>
<dbReference type="InterPro" id="IPR052207">
    <property type="entry name" value="Max-like/E-box_TFs"/>
</dbReference>
<dbReference type="PANTHER" id="PTHR15741:SF27">
    <property type="entry name" value="TRANSCRIPTION FACTOR AP-4"/>
    <property type="match status" value="1"/>
</dbReference>
<evidence type="ECO:0000256" key="1">
    <source>
        <dbReference type="ARBA" id="ARBA00004123"/>
    </source>
</evidence>
<comment type="subcellular location">
    <subcellularLocation>
        <location evidence="1">Nucleus</location>
    </subcellularLocation>
</comment>
<proteinExistence type="predicted"/>
<sequence>MKEENISGTETDASNTQSDTSGKLKKSTKRVSKKVKSNKLSEHEVRKNHVVSEQKRREIIRMMYDDLVQIVPDLSQKENRSELAIYIKTANYLRWLYEKNQELRMRIQEKHGDDKEIPQELIWNLKGNT</sequence>
<dbReference type="OMA" id="IPQELIW"/>
<organism evidence="7 8">
    <name type="scientific">Candida glabrata</name>
    <name type="common">Yeast</name>
    <name type="synonym">Torulopsis glabrata</name>
    <dbReference type="NCBI Taxonomy" id="5478"/>
    <lineage>
        <taxon>Eukaryota</taxon>
        <taxon>Fungi</taxon>
        <taxon>Dikarya</taxon>
        <taxon>Ascomycota</taxon>
        <taxon>Saccharomycotina</taxon>
        <taxon>Saccharomycetes</taxon>
        <taxon>Saccharomycetales</taxon>
        <taxon>Saccharomycetaceae</taxon>
        <taxon>Nakaseomyces</taxon>
    </lineage>
</organism>
<dbReference type="VEuPathDB" id="FungiDB:GVI51_I07183"/>
<dbReference type="OrthoDB" id="5778525at2759"/>
<dbReference type="GO" id="GO:0000978">
    <property type="term" value="F:RNA polymerase II cis-regulatory region sequence-specific DNA binding"/>
    <property type="evidence" value="ECO:0007669"/>
    <property type="project" value="EnsemblFungi"/>
</dbReference>
<dbReference type="SUPFAM" id="SSF47459">
    <property type="entry name" value="HLH, helix-loop-helix DNA-binding domain"/>
    <property type="match status" value="1"/>
</dbReference>
<dbReference type="GO" id="GO:0046983">
    <property type="term" value="F:protein dimerization activity"/>
    <property type="evidence" value="ECO:0007669"/>
    <property type="project" value="InterPro"/>
</dbReference>
<reference evidence="7 8" key="1">
    <citation type="submission" date="2015-10" db="EMBL/GenBank/DDBJ databases">
        <title>Draft genomes sequences of Candida glabrata isolates 1A, 1B, 2A, 2B, 3A and 3B.</title>
        <authorList>
            <person name="Haavelsrud O.E."/>
            <person name="Gaustad P."/>
        </authorList>
    </citation>
    <scope>NUCLEOTIDE SEQUENCE [LARGE SCALE GENOMIC DNA]</scope>
    <source>
        <strain evidence="7">910700640</strain>
    </source>
</reference>
<accession>A0A0W0E189</accession>
<dbReference type="InterPro" id="IPR057072">
    <property type="entry name" value="bHLH_INO4"/>
</dbReference>
<dbReference type="Gene3D" id="4.10.280.10">
    <property type="entry name" value="Helix-loop-helix DNA-binding domain"/>
    <property type="match status" value="1"/>
</dbReference>
<evidence type="ECO:0000256" key="5">
    <source>
        <dbReference type="ARBA" id="ARBA00023242"/>
    </source>
</evidence>
<dbReference type="GO" id="GO:0090575">
    <property type="term" value="C:RNA polymerase II transcription regulator complex"/>
    <property type="evidence" value="ECO:0007669"/>
    <property type="project" value="EnsemblFungi"/>
</dbReference>
<name>A0A0W0E189_CANGB</name>
<dbReference type="GO" id="GO:0001228">
    <property type="term" value="F:DNA-binding transcription activator activity, RNA polymerase II-specific"/>
    <property type="evidence" value="ECO:0007669"/>
    <property type="project" value="EnsemblFungi"/>
</dbReference>
<evidence type="ECO:0000256" key="2">
    <source>
        <dbReference type="ARBA" id="ARBA00023015"/>
    </source>
</evidence>
<feature type="compositionally biased region" description="Basic and acidic residues" evidence="6">
    <location>
        <begin position="39"/>
        <end position="49"/>
    </location>
</feature>
<evidence type="ECO:0000256" key="4">
    <source>
        <dbReference type="ARBA" id="ARBA00023163"/>
    </source>
</evidence>
<dbReference type="EMBL" id="LLZZ01000114">
    <property type="protein sequence ID" value="KTB05193.1"/>
    <property type="molecule type" value="Genomic_DNA"/>
</dbReference>
<dbReference type="InterPro" id="IPR036638">
    <property type="entry name" value="HLH_DNA-bd_sf"/>
</dbReference>
<feature type="compositionally biased region" description="Basic residues" evidence="6">
    <location>
        <begin position="23"/>
        <end position="37"/>
    </location>
</feature>
<evidence type="ECO:0000313" key="7">
    <source>
        <dbReference type="EMBL" id="KTB05193.1"/>
    </source>
</evidence>
<keyword evidence="4" id="KW-0804">Transcription</keyword>
<dbReference type="SMART" id="SM00353">
    <property type="entry name" value="HLH"/>
    <property type="match status" value="1"/>
</dbReference>
<dbReference type="AlphaFoldDB" id="A0A0W0E189"/>
<evidence type="ECO:0000256" key="3">
    <source>
        <dbReference type="ARBA" id="ARBA00023125"/>
    </source>
</evidence>
<evidence type="ECO:0000256" key="6">
    <source>
        <dbReference type="SAM" id="MobiDB-lite"/>
    </source>
</evidence>
<keyword evidence="2" id="KW-0805">Transcription regulation</keyword>
<comment type="caution">
    <text evidence="7">The sequence shown here is derived from an EMBL/GenBank/DDBJ whole genome shotgun (WGS) entry which is preliminary data.</text>
</comment>
<gene>
    <name evidence="7" type="ORF">AO440_002651</name>
</gene>
<dbReference type="PANTHER" id="PTHR15741">
    <property type="entry name" value="BASIC HELIX-LOOP-HELIX ZIP TRANSCRIPTION FACTOR"/>
    <property type="match status" value="1"/>
</dbReference>
<keyword evidence="5" id="KW-0539">Nucleus</keyword>